<feature type="region of interest" description="Disordered" evidence="1">
    <location>
        <begin position="472"/>
        <end position="1115"/>
    </location>
</feature>
<feature type="compositionally biased region" description="Polar residues" evidence="1">
    <location>
        <begin position="615"/>
        <end position="635"/>
    </location>
</feature>
<feature type="compositionally biased region" description="Basic and acidic residues" evidence="1">
    <location>
        <begin position="1027"/>
        <end position="1043"/>
    </location>
</feature>
<feature type="compositionally biased region" description="Gly residues" evidence="1">
    <location>
        <begin position="1104"/>
        <end position="1115"/>
    </location>
</feature>
<feature type="compositionally biased region" description="Basic and acidic residues" evidence="1">
    <location>
        <begin position="742"/>
        <end position="767"/>
    </location>
</feature>
<feature type="compositionally biased region" description="Basic and acidic residues" evidence="1">
    <location>
        <begin position="781"/>
        <end position="795"/>
    </location>
</feature>
<feature type="compositionally biased region" description="Low complexity" evidence="1">
    <location>
        <begin position="174"/>
        <end position="187"/>
    </location>
</feature>
<feature type="compositionally biased region" description="Low complexity" evidence="1">
    <location>
        <begin position="472"/>
        <end position="482"/>
    </location>
</feature>
<name>A0ABQ0M4F9_MYCCL</name>
<gene>
    <name evidence="2" type="ORF">MCHLO_14695</name>
</gene>
<feature type="compositionally biased region" description="Polar residues" evidence="1">
    <location>
        <begin position="825"/>
        <end position="837"/>
    </location>
</feature>
<protein>
    <submittedName>
        <fullName evidence="2">Uncharacterized protein</fullName>
    </submittedName>
</protein>
<proteinExistence type="predicted"/>
<feature type="region of interest" description="Disordered" evidence="1">
    <location>
        <begin position="275"/>
        <end position="303"/>
    </location>
</feature>
<feature type="compositionally biased region" description="Basic and acidic residues" evidence="1">
    <location>
        <begin position="959"/>
        <end position="969"/>
    </location>
</feature>
<accession>A0ABQ0M4F9</accession>
<dbReference type="EMBL" id="DF849584">
    <property type="protein sequence ID" value="GAT58243.1"/>
    <property type="molecule type" value="Genomic_DNA"/>
</dbReference>
<feature type="compositionally biased region" description="Basic and acidic residues" evidence="1">
    <location>
        <begin position="436"/>
        <end position="450"/>
    </location>
</feature>
<feature type="compositionally biased region" description="Polar residues" evidence="1">
    <location>
        <begin position="91"/>
        <end position="106"/>
    </location>
</feature>
<evidence type="ECO:0000313" key="2">
    <source>
        <dbReference type="EMBL" id="GAT58243.1"/>
    </source>
</evidence>
<evidence type="ECO:0000313" key="3">
    <source>
        <dbReference type="Proteomes" id="UP000815677"/>
    </source>
</evidence>
<feature type="compositionally biased region" description="Polar residues" evidence="1">
    <location>
        <begin position="863"/>
        <end position="879"/>
    </location>
</feature>
<feature type="compositionally biased region" description="Basic and acidic residues" evidence="1">
    <location>
        <begin position="1002"/>
        <end position="1017"/>
    </location>
</feature>
<feature type="compositionally biased region" description="Polar residues" evidence="1">
    <location>
        <begin position="551"/>
        <end position="560"/>
    </location>
</feature>
<feature type="region of interest" description="Disordered" evidence="1">
    <location>
        <begin position="377"/>
        <end position="458"/>
    </location>
</feature>
<organism evidence="2 3">
    <name type="scientific">Mycena chlorophos</name>
    <name type="common">Agaric fungus</name>
    <name type="synonym">Agaricus chlorophos</name>
    <dbReference type="NCBI Taxonomy" id="658473"/>
    <lineage>
        <taxon>Eukaryota</taxon>
        <taxon>Fungi</taxon>
        <taxon>Dikarya</taxon>
        <taxon>Basidiomycota</taxon>
        <taxon>Agaricomycotina</taxon>
        <taxon>Agaricomycetes</taxon>
        <taxon>Agaricomycetidae</taxon>
        <taxon>Agaricales</taxon>
        <taxon>Marasmiineae</taxon>
        <taxon>Mycenaceae</taxon>
        <taxon>Mycena</taxon>
    </lineage>
</organism>
<keyword evidence="3" id="KW-1185">Reference proteome</keyword>
<feature type="region of interest" description="Disordered" evidence="1">
    <location>
        <begin position="170"/>
        <end position="192"/>
    </location>
</feature>
<feature type="compositionally biased region" description="Low complexity" evidence="1">
    <location>
        <begin position="603"/>
        <end position="612"/>
    </location>
</feature>
<feature type="compositionally biased region" description="Basic and acidic residues" evidence="1">
    <location>
        <begin position="1087"/>
        <end position="1103"/>
    </location>
</feature>
<feature type="compositionally biased region" description="Low complexity" evidence="1">
    <location>
        <begin position="1061"/>
        <end position="1074"/>
    </location>
</feature>
<sequence>MCRPSLSSTHHTILKLSRQEDASRPHQPFRCLLSIFLSATLCLLRSLAHIRTIRPNVPAQRKPDCEKRRVVEPRRCRINFSVTSFEPLPSMGNSGSGPDQPRPTTRLNHDTPPFQPKFTRTDSTTAEVGSDHSMSDKSANSSFPLSEAALPTTFDTSDDFSTSQLSHFFPLPPTKLNNSNSPSLNNNIDRPRPSLQETLDAIWAPPKASASIRISAPPTPQNTTQPELEPLIDLSDDSSDGLSTLPTFRTASSVTTLAMASLSIDTSFDPLTAVAWSPKPPRMDNNEGNNSSGSIRMDNGETIPSPVTYADAANIASKYPELRGKVLKEPLASPTSSPRSAKPELVPVVESGVANASVVSINSIETVSLPCTATTTAAPAHTADRPNWALAPDEPDAEVDRHRERRPQARRDQSARDRPSSAPKPSYTPQTQNGSRAREWRDHQGARDHSSPASQTQIELDDKWGYTAADENQNQSQNLNQNNDHEYHNARNGPARQRSEQQQQDQAPNPNTEQPPDIPMVMGQVHPSRARNLAASGFSGPPPPPPRDTTAPRQVQNEFTATHDAWAVPQSPQRQPEPLPRNTQAPNSGADEWTTTHDGWAVQQQQSPQRCQEPLPSQSESPGRPIQQQNHTSSPGRREDDWMPTRDAWAVQQSQSPQRRADDLPQHQRPSNDTWSVPQYHQPRDEFVPAPRDPSPARPRADEWTASHDPWAVSASRNTTPRNEPRPLPPADDGYNNNGHFNQHDENYAYDRSSRLLEPEQKSKQDFEEVQQQRHKSPSPFRDRMNDGVRDHDSFSHGSVLEVRRAPAQSSIAELAASRAHGYEENNTNNNFTQSTAGDPPAEFDYFLHSNTMSWTDEPAKPQQESTRSNMFSPTQRIMSPTRAVPDENAPSNNYTSRSEIDDKSYSQPRYNDSGPADNSFNSRGHSGSATRHGHEQDRGRRGEDDRFVLGGLKSAQRGADDFAARWGRDGVYSSSQQDRYDSAPKDNWGPTPRNDSYSQQEQKKESWAPVETKEEQWGGTPSGSDSRNRDWETPATKDRHGGGEYSNSKNSHDRDQHGNSSFGSSSTSSTGSGYRRNGPLPSQWDEFSRYCDARGIPRDRFGHGGGGGGGYGRS</sequence>
<feature type="compositionally biased region" description="Polar residues" evidence="1">
    <location>
        <begin position="906"/>
        <end position="930"/>
    </location>
</feature>
<evidence type="ECO:0000256" key="1">
    <source>
        <dbReference type="SAM" id="MobiDB-lite"/>
    </source>
</evidence>
<feature type="compositionally biased region" description="Basic and acidic residues" evidence="1">
    <location>
        <begin position="398"/>
        <end position="419"/>
    </location>
</feature>
<dbReference type="Proteomes" id="UP000815677">
    <property type="component" value="Unassembled WGS sequence"/>
</dbReference>
<feature type="region of interest" description="Disordered" evidence="1">
    <location>
        <begin position="87"/>
        <end position="143"/>
    </location>
</feature>
<reference evidence="2" key="1">
    <citation type="submission" date="2014-09" db="EMBL/GenBank/DDBJ databases">
        <title>Genome sequence of the luminous mushroom Mycena chlorophos for searching fungal bioluminescence genes.</title>
        <authorList>
            <person name="Tanaka Y."/>
            <person name="Kasuga D."/>
            <person name="Oba Y."/>
            <person name="Hase S."/>
            <person name="Sato K."/>
            <person name="Oba Y."/>
            <person name="Sakakibara Y."/>
        </authorList>
    </citation>
    <scope>NUCLEOTIDE SEQUENCE</scope>
</reference>
<feature type="compositionally biased region" description="Polar residues" evidence="1">
    <location>
        <begin position="668"/>
        <end position="679"/>
    </location>
</feature>
<feature type="compositionally biased region" description="Basic and acidic residues" evidence="1">
    <location>
        <begin position="933"/>
        <end position="948"/>
    </location>
</feature>